<dbReference type="Pfam" id="PF21943">
    <property type="entry name" value="TetR_C_46"/>
    <property type="match status" value="1"/>
</dbReference>
<dbReference type="InterPro" id="IPR036271">
    <property type="entry name" value="Tet_transcr_reg_TetR-rel_C_sf"/>
</dbReference>
<dbReference type="PRINTS" id="PR00455">
    <property type="entry name" value="HTHTETR"/>
</dbReference>
<dbReference type="PANTHER" id="PTHR30055:SF160">
    <property type="entry name" value="TRANSCRIPTIONAL REGULATORY PROTEIN (PROBABLY ASNC-FAMILY)-RELATED"/>
    <property type="match status" value="1"/>
</dbReference>
<evidence type="ECO:0000259" key="6">
    <source>
        <dbReference type="PROSITE" id="PS50977"/>
    </source>
</evidence>
<gene>
    <name evidence="7" type="ORF">DFR69_105162</name>
</gene>
<keyword evidence="3" id="KW-0804">Transcription</keyword>
<dbReference type="SUPFAM" id="SSF48498">
    <property type="entry name" value="Tetracyclin repressor-like, C-terminal domain"/>
    <property type="match status" value="1"/>
</dbReference>
<sequence length="230" mass="24715">MSNPEPAAPGTTDGRSQRWSGHKAERRDQILAAAIAAIRQHGVEVGVKDIAERAGVPRSVVYRLFGDRDDLDEQVRDRIIAELMTRLSPALNPEGTVGDAITRAVDTYIGWIVTNPHLHHFLAAGSAKRSPGGSQSVTGARTAVAVQVTRLFAAALARREQPAEVAESLAFALVGMVDNAVNRWLSRGMQPLTADELSDLLQRLILNAIAVTLASADLVIRADTPVSELF</sequence>
<dbReference type="GO" id="GO:0003700">
    <property type="term" value="F:DNA-binding transcription factor activity"/>
    <property type="evidence" value="ECO:0007669"/>
    <property type="project" value="TreeGrafter"/>
</dbReference>
<organism evidence="7 8">
    <name type="scientific">Nocardia neocaledoniensis</name>
    <dbReference type="NCBI Taxonomy" id="236511"/>
    <lineage>
        <taxon>Bacteria</taxon>
        <taxon>Bacillati</taxon>
        <taxon>Actinomycetota</taxon>
        <taxon>Actinomycetes</taxon>
        <taxon>Mycobacteriales</taxon>
        <taxon>Nocardiaceae</taxon>
        <taxon>Nocardia</taxon>
    </lineage>
</organism>
<dbReference type="InterPro" id="IPR009057">
    <property type="entry name" value="Homeodomain-like_sf"/>
</dbReference>
<dbReference type="AlphaFoldDB" id="A0A317NN93"/>
<feature type="domain" description="HTH tetR-type" evidence="6">
    <location>
        <begin position="24"/>
        <end position="83"/>
    </location>
</feature>
<evidence type="ECO:0000256" key="2">
    <source>
        <dbReference type="ARBA" id="ARBA00023125"/>
    </source>
</evidence>
<feature type="DNA-binding region" description="H-T-H motif" evidence="4">
    <location>
        <begin position="46"/>
        <end position="65"/>
    </location>
</feature>
<dbReference type="SUPFAM" id="SSF46689">
    <property type="entry name" value="Homeodomain-like"/>
    <property type="match status" value="1"/>
</dbReference>
<dbReference type="Proteomes" id="UP000246410">
    <property type="component" value="Unassembled WGS sequence"/>
</dbReference>
<keyword evidence="8" id="KW-1185">Reference proteome</keyword>
<feature type="region of interest" description="Disordered" evidence="5">
    <location>
        <begin position="1"/>
        <end position="23"/>
    </location>
</feature>
<evidence type="ECO:0000256" key="1">
    <source>
        <dbReference type="ARBA" id="ARBA00023015"/>
    </source>
</evidence>
<dbReference type="Pfam" id="PF00440">
    <property type="entry name" value="TetR_N"/>
    <property type="match status" value="1"/>
</dbReference>
<evidence type="ECO:0000313" key="7">
    <source>
        <dbReference type="EMBL" id="PWV75088.1"/>
    </source>
</evidence>
<dbReference type="Gene3D" id="1.10.357.10">
    <property type="entry name" value="Tetracycline Repressor, domain 2"/>
    <property type="match status" value="1"/>
</dbReference>
<evidence type="ECO:0000256" key="3">
    <source>
        <dbReference type="ARBA" id="ARBA00023163"/>
    </source>
</evidence>
<reference evidence="7 8" key="1">
    <citation type="submission" date="2018-05" db="EMBL/GenBank/DDBJ databases">
        <title>Genomic Encyclopedia of Type Strains, Phase IV (KMG-IV): sequencing the most valuable type-strain genomes for metagenomic binning, comparative biology and taxonomic classification.</title>
        <authorList>
            <person name="Goeker M."/>
        </authorList>
    </citation>
    <scope>NUCLEOTIDE SEQUENCE [LARGE SCALE GENOMIC DNA]</scope>
    <source>
        <strain evidence="7 8">DSM 44717</strain>
    </source>
</reference>
<dbReference type="InterPro" id="IPR054129">
    <property type="entry name" value="DesT_TetR_C"/>
</dbReference>
<dbReference type="InterPro" id="IPR001647">
    <property type="entry name" value="HTH_TetR"/>
</dbReference>
<dbReference type="GO" id="GO:0000976">
    <property type="term" value="F:transcription cis-regulatory region binding"/>
    <property type="evidence" value="ECO:0007669"/>
    <property type="project" value="TreeGrafter"/>
</dbReference>
<dbReference type="PANTHER" id="PTHR30055">
    <property type="entry name" value="HTH-TYPE TRANSCRIPTIONAL REGULATOR RUTR"/>
    <property type="match status" value="1"/>
</dbReference>
<evidence type="ECO:0000256" key="4">
    <source>
        <dbReference type="PROSITE-ProRule" id="PRU00335"/>
    </source>
</evidence>
<name>A0A317NN93_9NOCA</name>
<dbReference type="EMBL" id="QGTL01000005">
    <property type="protein sequence ID" value="PWV75088.1"/>
    <property type="molecule type" value="Genomic_DNA"/>
</dbReference>
<accession>A0A317NN93</accession>
<keyword evidence="1" id="KW-0805">Transcription regulation</keyword>
<dbReference type="InterPro" id="IPR050109">
    <property type="entry name" value="HTH-type_TetR-like_transc_reg"/>
</dbReference>
<protein>
    <submittedName>
        <fullName evidence="7">TetR family transcriptional regulator</fullName>
    </submittedName>
</protein>
<dbReference type="RefSeq" id="WP_110038454.1">
    <property type="nucleotide sequence ID" value="NZ_QGTL01000005.1"/>
</dbReference>
<keyword evidence="2 4" id="KW-0238">DNA-binding</keyword>
<comment type="caution">
    <text evidence="7">The sequence shown here is derived from an EMBL/GenBank/DDBJ whole genome shotgun (WGS) entry which is preliminary data.</text>
</comment>
<evidence type="ECO:0000256" key="5">
    <source>
        <dbReference type="SAM" id="MobiDB-lite"/>
    </source>
</evidence>
<proteinExistence type="predicted"/>
<evidence type="ECO:0000313" key="8">
    <source>
        <dbReference type="Proteomes" id="UP000246410"/>
    </source>
</evidence>
<dbReference type="PROSITE" id="PS50977">
    <property type="entry name" value="HTH_TETR_2"/>
    <property type="match status" value="1"/>
</dbReference>